<protein>
    <recommendedName>
        <fullName evidence="4">TraX protein</fullName>
    </recommendedName>
</protein>
<reference evidence="2" key="1">
    <citation type="journal article" date="2015" name="Antonie Van Leeuwenhoek">
        <title>Comparative 16S rRNA signatures and multilocus sequence analysis for the genus Salinicola and description of Salinicola acroporae sp. nov., isolated from coral Acropora digitifera.</title>
        <authorList>
            <person name="Lepcha R.T."/>
            <person name="Poddar A."/>
            <person name="Schumann P."/>
            <person name="Das S.K."/>
        </authorList>
    </citation>
    <scope>NUCLEOTIDE SEQUENCE</scope>
    <source>
        <strain evidence="2">S4-41</strain>
    </source>
</reference>
<comment type="caution">
    <text evidence="2">The sequence shown here is derived from an EMBL/GenBank/DDBJ whole genome shotgun (WGS) entry which is preliminary data.</text>
</comment>
<dbReference type="EMBL" id="PGFS01000001">
    <property type="protein sequence ID" value="MDH4571033.1"/>
    <property type="molecule type" value="Genomic_DNA"/>
</dbReference>
<keyword evidence="1" id="KW-1133">Transmembrane helix</keyword>
<name>A0ABT6I0K6_9GAMM</name>
<feature type="transmembrane region" description="Helical" evidence="1">
    <location>
        <begin position="133"/>
        <end position="149"/>
    </location>
</feature>
<gene>
    <name evidence="2" type="ORF">CUR86_00180</name>
</gene>
<feature type="transmembrane region" description="Helical" evidence="1">
    <location>
        <begin position="53"/>
        <end position="74"/>
    </location>
</feature>
<accession>A0ABT6I0K6</accession>
<keyword evidence="3" id="KW-1185">Reference proteome</keyword>
<dbReference type="Pfam" id="PF05857">
    <property type="entry name" value="TraX"/>
    <property type="match status" value="1"/>
</dbReference>
<sequence>MNTICGSKSQLNRHNILCSESSHNTWVPLAQWLAILAMTVEHVSKYLWPDAAFTPWAITLGRVAFPLFAGMVAWHLLHNTRRPARYGLRLLWVGSLAQLPYALVITPDKLNVCFTLALGMLSVIALQQLQERTLQAAIGIVLVILALSISPHVEYGLFGLLLVPAFVLAYRYPHRTVAAIPALLLAAMINGTPLHMLISTATAMTLVLLANGSLRFDVPVPAIPRQLRLSWYPLHLLVIAIIVMAITP</sequence>
<keyword evidence="1" id="KW-0812">Transmembrane</keyword>
<evidence type="ECO:0000313" key="2">
    <source>
        <dbReference type="EMBL" id="MDH4571033.1"/>
    </source>
</evidence>
<proteinExistence type="predicted"/>
<dbReference type="InterPro" id="IPR008875">
    <property type="entry name" value="TraX"/>
</dbReference>
<reference evidence="2" key="2">
    <citation type="submission" date="2017-11" db="EMBL/GenBank/DDBJ databases">
        <authorList>
            <person name="Das S.K."/>
        </authorList>
    </citation>
    <scope>NUCLEOTIDE SEQUENCE</scope>
    <source>
        <strain evidence="2">S4-41</strain>
    </source>
</reference>
<evidence type="ECO:0000256" key="1">
    <source>
        <dbReference type="SAM" id="Phobius"/>
    </source>
</evidence>
<keyword evidence="1" id="KW-0472">Membrane</keyword>
<evidence type="ECO:0000313" key="3">
    <source>
        <dbReference type="Proteomes" id="UP001162135"/>
    </source>
</evidence>
<organism evidence="2 3">
    <name type="scientific">Salinicola acroporae</name>
    <dbReference type="NCBI Taxonomy" id="1541440"/>
    <lineage>
        <taxon>Bacteria</taxon>
        <taxon>Pseudomonadati</taxon>
        <taxon>Pseudomonadota</taxon>
        <taxon>Gammaproteobacteria</taxon>
        <taxon>Oceanospirillales</taxon>
        <taxon>Halomonadaceae</taxon>
        <taxon>Salinicola</taxon>
    </lineage>
</organism>
<feature type="transmembrane region" description="Helical" evidence="1">
    <location>
        <begin position="109"/>
        <end position="126"/>
    </location>
</feature>
<feature type="transmembrane region" description="Helical" evidence="1">
    <location>
        <begin position="184"/>
        <end position="209"/>
    </location>
</feature>
<evidence type="ECO:0008006" key="4">
    <source>
        <dbReference type="Google" id="ProtNLM"/>
    </source>
</evidence>
<dbReference type="RefSeq" id="WP_110715055.1">
    <property type="nucleotide sequence ID" value="NZ_PGFS01000001.1"/>
</dbReference>
<feature type="transmembrane region" description="Helical" evidence="1">
    <location>
        <begin position="229"/>
        <end position="247"/>
    </location>
</feature>
<feature type="transmembrane region" description="Helical" evidence="1">
    <location>
        <begin position="155"/>
        <end position="172"/>
    </location>
</feature>
<dbReference type="Proteomes" id="UP001162135">
    <property type="component" value="Unassembled WGS sequence"/>
</dbReference>